<dbReference type="AlphaFoldDB" id="A0A9N9FQM5"/>
<keyword evidence="3" id="KW-1185">Reference proteome</keyword>
<feature type="transmembrane region" description="Helical" evidence="1">
    <location>
        <begin position="759"/>
        <end position="784"/>
    </location>
</feature>
<keyword evidence="1" id="KW-0812">Transmembrane</keyword>
<feature type="transmembrane region" description="Helical" evidence="1">
    <location>
        <begin position="534"/>
        <end position="554"/>
    </location>
</feature>
<feature type="transmembrane region" description="Helical" evidence="1">
    <location>
        <begin position="469"/>
        <end position="496"/>
    </location>
</feature>
<feature type="transmembrane region" description="Helical" evidence="1">
    <location>
        <begin position="425"/>
        <end position="448"/>
    </location>
</feature>
<feature type="transmembrane region" description="Helical" evidence="1">
    <location>
        <begin position="15"/>
        <end position="40"/>
    </location>
</feature>
<dbReference type="Proteomes" id="UP000789342">
    <property type="component" value="Unassembled WGS sequence"/>
</dbReference>
<evidence type="ECO:0000256" key="1">
    <source>
        <dbReference type="SAM" id="Phobius"/>
    </source>
</evidence>
<feature type="transmembrane region" description="Helical" evidence="1">
    <location>
        <begin position="591"/>
        <end position="614"/>
    </location>
</feature>
<evidence type="ECO:0000313" key="2">
    <source>
        <dbReference type="EMBL" id="CAG8553112.1"/>
    </source>
</evidence>
<sequence length="800" mass="91860">MNIKNLIKHPTFKKYFYYVTLLAAIYSLVTDAIFLLNLIIGNDRCSSFENNKSLISDVLRRETNIANWDTSYNITYPYYNHYFPENATVFDSLTINRGNYFNTFVMFDDLNKGFKSYAGMVGTVDTSFQPITLVAAADNSTTSYFFIRKGDLNLKSVCQDIIPNCFVKKQIHFPSAAFTFNTKDDFYNTGGVSFSFFMQNKKNIDNFTFNIDPDLHLYVCQYAENPKFSYSWAKKYGTAVGIILVTLESFKAATSLISKCIGDAMPSLVNFSNNSPIWFFLLTKDKYGDNRKTLETAMNLEDANSLQIICDTFLHSMPMLVLTVQSITYRFNEIRVPPPTISILSCVGSCVMLSISLFRIYVAVKVVVPEQVQEFKAEMAQYFNTYPQKRQQDFKNLTFALVDCVINLFPLIFMISLAVKEFNSIFIFIIPILIALCKVLICMSMFWSPRLRGPLPHPIMFSFALNSPIMPFFCIISSSIRQLTTIIAVSGVTAWISWPMDFISIDLPILVVLIMMKVFGYGNSQDVSLIQQNHALVILATFYLVWRIISGLWYTRNCITTQAREDKVNSHSTKETYPFFHTSKNRIGFGIFFYSLCKLAIWVTGLRAIISMVFTSQPPPPIPEAFVTASPKILMVLGLIIYLCLDLIGSLALLISYYGRFSTRTISLYINSSFISFFYTFLGHHFRTEFTNAAKDHMDTSFLWMQRDMVLISSFLFVWPGFGFGYYPYGFDDKYTWWSWYGWGFDVTTQTGMRNDAEWYWSFFGLVSSILGFLYCLLSHIVILRARILARVNHITEIPK</sequence>
<feature type="transmembrane region" description="Helical" evidence="1">
    <location>
        <begin position="341"/>
        <end position="362"/>
    </location>
</feature>
<dbReference type="EMBL" id="CAJVPV010003486">
    <property type="protein sequence ID" value="CAG8553112.1"/>
    <property type="molecule type" value="Genomic_DNA"/>
</dbReference>
<dbReference type="OrthoDB" id="2328978at2759"/>
<protein>
    <submittedName>
        <fullName evidence="2">5258_t:CDS:1</fullName>
    </submittedName>
</protein>
<comment type="caution">
    <text evidence="2">The sequence shown here is derived from an EMBL/GenBank/DDBJ whole genome shotgun (WGS) entry which is preliminary data.</text>
</comment>
<reference evidence="2" key="1">
    <citation type="submission" date="2021-06" db="EMBL/GenBank/DDBJ databases">
        <authorList>
            <person name="Kallberg Y."/>
            <person name="Tangrot J."/>
            <person name="Rosling A."/>
        </authorList>
    </citation>
    <scope>NUCLEOTIDE SEQUENCE</scope>
    <source>
        <strain evidence="2">CL551</strain>
    </source>
</reference>
<keyword evidence="1" id="KW-1133">Transmembrane helix</keyword>
<organism evidence="2 3">
    <name type="scientific">Acaulospora morrowiae</name>
    <dbReference type="NCBI Taxonomy" id="94023"/>
    <lineage>
        <taxon>Eukaryota</taxon>
        <taxon>Fungi</taxon>
        <taxon>Fungi incertae sedis</taxon>
        <taxon>Mucoromycota</taxon>
        <taxon>Glomeromycotina</taxon>
        <taxon>Glomeromycetes</taxon>
        <taxon>Diversisporales</taxon>
        <taxon>Acaulosporaceae</taxon>
        <taxon>Acaulospora</taxon>
    </lineage>
</organism>
<feature type="transmembrane region" description="Helical" evidence="1">
    <location>
        <begin position="397"/>
        <end position="419"/>
    </location>
</feature>
<accession>A0A9N9FQM5</accession>
<keyword evidence="1" id="KW-0472">Membrane</keyword>
<feature type="transmembrane region" description="Helical" evidence="1">
    <location>
        <begin position="709"/>
        <end position="729"/>
    </location>
</feature>
<name>A0A9N9FQM5_9GLOM</name>
<gene>
    <name evidence="2" type="ORF">AMORRO_LOCUS5668</name>
</gene>
<proteinExistence type="predicted"/>
<feature type="transmembrane region" description="Helical" evidence="1">
    <location>
        <begin position="502"/>
        <end position="522"/>
    </location>
</feature>
<evidence type="ECO:0000313" key="3">
    <source>
        <dbReference type="Proteomes" id="UP000789342"/>
    </source>
</evidence>
<feature type="transmembrane region" description="Helical" evidence="1">
    <location>
        <begin position="634"/>
        <end position="657"/>
    </location>
</feature>